<keyword evidence="1" id="KW-0067">ATP-binding</keyword>
<evidence type="ECO:0000313" key="6">
    <source>
        <dbReference type="Proteomes" id="UP000008827"/>
    </source>
</evidence>
<feature type="domain" description="Protein kinase" evidence="3">
    <location>
        <begin position="96"/>
        <end position="178"/>
    </location>
</feature>
<keyword evidence="2" id="KW-0472">Membrane</keyword>
<evidence type="ECO:0000313" key="4">
    <source>
        <dbReference type="EMBL" id="KRG93554.1"/>
    </source>
</evidence>
<dbReference type="PROSITE" id="PS00107">
    <property type="entry name" value="PROTEIN_KINASE_ATP"/>
    <property type="match status" value="1"/>
</dbReference>
<dbReference type="HOGENOM" id="CLU_1513167_0_0_1"/>
<dbReference type="GO" id="GO:0005524">
    <property type="term" value="F:ATP binding"/>
    <property type="evidence" value="ECO:0007669"/>
    <property type="project" value="UniProtKB-UniRule"/>
</dbReference>
<evidence type="ECO:0000256" key="1">
    <source>
        <dbReference type="PROSITE-ProRule" id="PRU10141"/>
    </source>
</evidence>
<feature type="transmembrane region" description="Helical" evidence="2">
    <location>
        <begin position="16"/>
        <end position="33"/>
    </location>
</feature>
<proteinExistence type="predicted"/>
<dbReference type="Gramene" id="KRG93554">
    <property type="protein sequence ID" value="KRG93554"/>
    <property type="gene ID" value="GLYMA_19G024100"/>
</dbReference>
<dbReference type="EnsemblPlants" id="KRG93554">
    <property type="protein sequence ID" value="KRG93554"/>
    <property type="gene ID" value="GLYMA_19G024100"/>
</dbReference>
<keyword evidence="1" id="KW-0547">Nucleotide-binding</keyword>
<keyword evidence="2" id="KW-0812">Transmembrane</keyword>
<feature type="binding site" evidence="1">
    <location>
        <position position="134"/>
    </location>
    <ligand>
        <name>ATP</name>
        <dbReference type="ChEBI" id="CHEBI:30616"/>
    </ligand>
</feature>
<dbReference type="GO" id="GO:0004672">
    <property type="term" value="F:protein kinase activity"/>
    <property type="evidence" value="ECO:0007669"/>
    <property type="project" value="InterPro"/>
</dbReference>
<dbReference type="SUPFAM" id="SSF56112">
    <property type="entry name" value="Protein kinase-like (PK-like)"/>
    <property type="match status" value="1"/>
</dbReference>
<dbReference type="PANTHER" id="PTHR45621">
    <property type="entry name" value="OS01G0588500 PROTEIN-RELATED"/>
    <property type="match status" value="1"/>
</dbReference>
<reference evidence="5" key="2">
    <citation type="submission" date="2018-02" db="UniProtKB">
        <authorList>
            <consortium name="EnsemblPlants"/>
        </authorList>
    </citation>
    <scope>IDENTIFICATION</scope>
    <source>
        <strain evidence="5">Williams 82</strain>
    </source>
</reference>
<reference evidence="4 5" key="1">
    <citation type="journal article" date="2010" name="Nature">
        <title>Genome sequence of the palaeopolyploid soybean.</title>
        <authorList>
            <person name="Schmutz J."/>
            <person name="Cannon S.B."/>
            <person name="Schlueter J."/>
            <person name="Ma J."/>
            <person name="Mitros T."/>
            <person name="Nelson W."/>
            <person name="Hyten D.L."/>
            <person name="Song Q."/>
            <person name="Thelen J.J."/>
            <person name="Cheng J."/>
            <person name="Xu D."/>
            <person name="Hellsten U."/>
            <person name="May G.D."/>
            <person name="Yu Y."/>
            <person name="Sakurai T."/>
            <person name="Umezawa T."/>
            <person name="Bhattacharyya M.K."/>
            <person name="Sandhu D."/>
            <person name="Valliyodan B."/>
            <person name="Lindquist E."/>
            <person name="Peto M."/>
            <person name="Grant D."/>
            <person name="Shu S."/>
            <person name="Goodstein D."/>
            <person name="Barry K."/>
            <person name="Futrell-Griggs M."/>
            <person name="Abernathy B."/>
            <person name="Du J."/>
            <person name="Tian Z."/>
            <person name="Zhu L."/>
            <person name="Gill N."/>
            <person name="Joshi T."/>
            <person name="Libault M."/>
            <person name="Sethuraman A."/>
            <person name="Zhang X.-C."/>
            <person name="Shinozaki K."/>
            <person name="Nguyen H.T."/>
            <person name="Wing R.A."/>
            <person name="Cregan P."/>
            <person name="Specht J."/>
            <person name="Grimwood J."/>
            <person name="Rokhsar D."/>
            <person name="Stacey G."/>
            <person name="Shoemaker R.C."/>
            <person name="Jackson S.A."/>
        </authorList>
    </citation>
    <scope>NUCLEOTIDE SEQUENCE [LARGE SCALE GENOMIC DNA]</scope>
    <source>
        <strain evidence="5">cv. Williams 82</strain>
        <tissue evidence="4">Callus</tissue>
    </source>
</reference>
<protein>
    <recommendedName>
        <fullName evidence="3">Protein kinase domain-containing protein</fullName>
    </recommendedName>
</protein>
<sequence>MYIACYKTDNLGSSSLVYTFYVVNQICFAILYFPSKSTGRNVTNDLVRHQPVTQRSLSTKRSKRSSATNLSQEIIQVSSLLRRFTFNDLRLATRNFESKNLLGEGGFGTVLKGWVNEHENVAARPGTGTPVAVKTLNPNGFQGHKEWLAEINYLSELSSIIQIWLDWLAIASKMLKGY</sequence>
<dbReference type="SMR" id="K7MW38"/>
<organism evidence="4">
    <name type="scientific">Glycine max</name>
    <name type="common">Soybean</name>
    <name type="synonym">Glycine hispida</name>
    <dbReference type="NCBI Taxonomy" id="3847"/>
    <lineage>
        <taxon>Eukaryota</taxon>
        <taxon>Viridiplantae</taxon>
        <taxon>Streptophyta</taxon>
        <taxon>Embryophyta</taxon>
        <taxon>Tracheophyta</taxon>
        <taxon>Spermatophyta</taxon>
        <taxon>Magnoliopsida</taxon>
        <taxon>eudicotyledons</taxon>
        <taxon>Gunneridae</taxon>
        <taxon>Pentapetalae</taxon>
        <taxon>rosids</taxon>
        <taxon>fabids</taxon>
        <taxon>Fabales</taxon>
        <taxon>Fabaceae</taxon>
        <taxon>Papilionoideae</taxon>
        <taxon>50 kb inversion clade</taxon>
        <taxon>NPAAA clade</taxon>
        <taxon>indigoferoid/millettioid clade</taxon>
        <taxon>Phaseoleae</taxon>
        <taxon>Glycine</taxon>
        <taxon>Glycine subgen. Soja</taxon>
    </lineage>
</organism>
<dbReference type="PaxDb" id="3847-GLYMA19G02801.1"/>
<dbReference type="InterPro" id="IPR050823">
    <property type="entry name" value="Plant_Ser_Thr_Prot_Kinase"/>
</dbReference>
<keyword evidence="2" id="KW-1133">Transmembrane helix</keyword>
<dbReference type="InterPro" id="IPR017441">
    <property type="entry name" value="Protein_kinase_ATP_BS"/>
</dbReference>
<dbReference type="EMBL" id="CM000852">
    <property type="protein sequence ID" value="KRG93554.1"/>
    <property type="molecule type" value="Genomic_DNA"/>
</dbReference>
<evidence type="ECO:0000259" key="3">
    <source>
        <dbReference type="PROSITE" id="PS50011"/>
    </source>
</evidence>
<accession>K7MW38</accession>
<dbReference type="eggNOG" id="KOG1187">
    <property type="taxonomic scope" value="Eukaryota"/>
</dbReference>
<dbReference type="AlphaFoldDB" id="K7MW38"/>
<gene>
    <name evidence="4" type="ORF">GLYMA_19G024100</name>
</gene>
<dbReference type="Gene3D" id="3.30.200.20">
    <property type="entry name" value="Phosphorylase Kinase, domain 1"/>
    <property type="match status" value="1"/>
</dbReference>
<dbReference type="Proteomes" id="UP000008827">
    <property type="component" value="Chromosome 19"/>
</dbReference>
<evidence type="ECO:0000256" key="2">
    <source>
        <dbReference type="SAM" id="Phobius"/>
    </source>
</evidence>
<keyword evidence="6" id="KW-1185">Reference proteome</keyword>
<dbReference type="PROSITE" id="PS50011">
    <property type="entry name" value="PROTEIN_KINASE_DOM"/>
    <property type="match status" value="1"/>
</dbReference>
<reference evidence="4" key="3">
    <citation type="submission" date="2018-07" db="EMBL/GenBank/DDBJ databases">
        <title>WGS assembly of Glycine max.</title>
        <authorList>
            <person name="Schmutz J."/>
            <person name="Cannon S."/>
            <person name="Schlueter J."/>
            <person name="Ma J."/>
            <person name="Mitros T."/>
            <person name="Nelson W."/>
            <person name="Hyten D."/>
            <person name="Song Q."/>
            <person name="Thelen J."/>
            <person name="Cheng J."/>
            <person name="Xu D."/>
            <person name="Hellsten U."/>
            <person name="May G."/>
            <person name="Yu Y."/>
            <person name="Sakurai T."/>
            <person name="Umezawa T."/>
            <person name="Bhattacharyya M."/>
            <person name="Sandhu D."/>
            <person name="Valliyodan B."/>
            <person name="Lindquist E."/>
            <person name="Peto M."/>
            <person name="Grant D."/>
            <person name="Shu S."/>
            <person name="Goodstein D."/>
            <person name="Barry K."/>
            <person name="Futrell-Griggs M."/>
            <person name="Abernathy B."/>
            <person name="Du J."/>
            <person name="Tian Z."/>
            <person name="Zhu L."/>
            <person name="Gill N."/>
            <person name="Joshi T."/>
            <person name="Libault M."/>
            <person name="Sethuraman A."/>
            <person name="Zhang X."/>
            <person name="Shinozaki K."/>
            <person name="Nguyen H."/>
            <person name="Wing R."/>
            <person name="Cregan P."/>
            <person name="Specht J."/>
            <person name="Grimwood J."/>
            <person name="Rokhsar D."/>
            <person name="Stacey G."/>
            <person name="Shoemaker R."/>
            <person name="Jackson S."/>
        </authorList>
    </citation>
    <scope>NUCLEOTIDE SEQUENCE</scope>
    <source>
        <tissue evidence="4">Callus</tissue>
    </source>
</reference>
<dbReference type="InParanoid" id="K7MW38"/>
<dbReference type="InterPro" id="IPR011009">
    <property type="entry name" value="Kinase-like_dom_sf"/>
</dbReference>
<dbReference type="InterPro" id="IPR000719">
    <property type="entry name" value="Prot_kinase_dom"/>
</dbReference>
<evidence type="ECO:0000313" key="5">
    <source>
        <dbReference type="EnsemblPlants" id="KRG93554"/>
    </source>
</evidence>
<name>K7MW38_SOYBN</name>